<dbReference type="Gene3D" id="3.40.50.300">
    <property type="entry name" value="P-loop containing nucleotide triphosphate hydrolases"/>
    <property type="match status" value="1"/>
</dbReference>
<keyword evidence="2" id="KW-1185">Reference proteome</keyword>
<proteinExistence type="predicted"/>
<dbReference type="InterPro" id="IPR027417">
    <property type="entry name" value="P-loop_NTPase"/>
</dbReference>
<accession>A0A0R3TIL7</accession>
<evidence type="ECO:0000313" key="2">
    <source>
        <dbReference type="Proteomes" id="UP000278807"/>
    </source>
</evidence>
<gene>
    <name evidence="1" type="ORF">HNAJ_LOCUS6904</name>
</gene>
<dbReference type="Proteomes" id="UP000278807">
    <property type="component" value="Unassembled WGS sequence"/>
</dbReference>
<dbReference type="OrthoDB" id="3370at2759"/>
<dbReference type="SUPFAM" id="SSF52540">
    <property type="entry name" value="P-loop containing nucleoside triphosphate hydrolases"/>
    <property type="match status" value="1"/>
</dbReference>
<organism evidence="3">
    <name type="scientific">Rodentolepis nana</name>
    <name type="common">Dwarf tapeworm</name>
    <name type="synonym">Hymenolepis nana</name>
    <dbReference type="NCBI Taxonomy" id="102285"/>
    <lineage>
        <taxon>Eukaryota</taxon>
        <taxon>Metazoa</taxon>
        <taxon>Spiralia</taxon>
        <taxon>Lophotrochozoa</taxon>
        <taxon>Platyhelminthes</taxon>
        <taxon>Cestoda</taxon>
        <taxon>Eucestoda</taxon>
        <taxon>Cyclophyllidea</taxon>
        <taxon>Hymenolepididae</taxon>
        <taxon>Rodentolepis</taxon>
    </lineage>
</organism>
<reference evidence="3" key="1">
    <citation type="submission" date="2017-02" db="UniProtKB">
        <authorList>
            <consortium name="WormBaseParasite"/>
        </authorList>
    </citation>
    <scope>IDENTIFICATION</scope>
</reference>
<dbReference type="AlphaFoldDB" id="A0A0R3TIL7"/>
<dbReference type="EMBL" id="UZAE01008985">
    <property type="protein sequence ID" value="VDO02764.1"/>
    <property type="molecule type" value="Genomic_DNA"/>
</dbReference>
<sequence length="161" mass="18164">MLLSATLTHDPEPLKRFRLNFPRLFLAEGNEFKEPLLTSSEQEIDASKYQSKKVVLNGNKETTSEPLVGTGGVGVFSTPSGLKEFFVELVERQRPMFLVHLVRKLGHERILCFTNSREESKRLAAVLNHFDGIKARALNAGMPLRKRTRLLSAFADGEMHL</sequence>
<evidence type="ECO:0000313" key="3">
    <source>
        <dbReference type="WBParaSite" id="HNAJ_0000690801-mRNA-1"/>
    </source>
</evidence>
<reference evidence="1 2" key="2">
    <citation type="submission" date="2018-11" db="EMBL/GenBank/DDBJ databases">
        <authorList>
            <consortium name="Pathogen Informatics"/>
        </authorList>
    </citation>
    <scope>NUCLEOTIDE SEQUENCE [LARGE SCALE GENOMIC DNA]</scope>
</reference>
<dbReference type="STRING" id="102285.A0A0R3TIL7"/>
<evidence type="ECO:0000313" key="1">
    <source>
        <dbReference type="EMBL" id="VDO02764.1"/>
    </source>
</evidence>
<name>A0A0R3TIL7_RODNA</name>
<dbReference type="WBParaSite" id="HNAJ_0000690801-mRNA-1">
    <property type="protein sequence ID" value="HNAJ_0000690801-mRNA-1"/>
    <property type="gene ID" value="HNAJ_0000690801"/>
</dbReference>
<protein>
    <submittedName>
        <fullName evidence="3">RNA helicase</fullName>
    </submittedName>
</protein>